<gene>
    <name evidence="11" type="ORF">C0J27_01790</name>
</gene>
<organism evidence="11 12">
    <name type="scientific">Candidatus Chromulinivorax destructor</name>
    <dbReference type="NCBI Taxonomy" id="2066483"/>
    <lineage>
        <taxon>Bacteria</taxon>
        <taxon>Candidatus Babelota</taxon>
        <taxon>Candidatus Babeliae</taxon>
        <taxon>Candidatus Babeliales</taxon>
        <taxon>Candidatus Chromulinivoraceae</taxon>
        <taxon>Candidatus Chromulinivorax</taxon>
    </lineage>
</organism>
<proteinExistence type="inferred from homology"/>
<evidence type="ECO:0000256" key="4">
    <source>
        <dbReference type="ARBA" id="ARBA00012574"/>
    </source>
</evidence>
<dbReference type="AlphaFoldDB" id="A0A345ZB09"/>
<dbReference type="PANTHER" id="PTHR43226:SF4">
    <property type="entry name" value="XAA-PRO AMINOPEPTIDASE 3"/>
    <property type="match status" value="1"/>
</dbReference>
<dbReference type="OrthoDB" id="9806388at2"/>
<keyword evidence="7" id="KW-0464">Manganese</keyword>
<sequence length="425" mass="48184">MNYKNRRDQLLDLVRTQHASYQGPIVLFSPCDSAYRSFVQESNFYYFSGIIEPASVMVISQDKQVFYKPAYTDTRAQWVDSAADITQNNIQEQGFDDLQVTGKIFPSVHVYPYFDYATYENITALLSDLIRDGKKIFTIYPSNSYQAIEIRAVVDRLAQVIPNLHDHIIDISAQTAQLRRKKEMVELELLYKAAEITANAHQAAMHMLKPGRNEAEVQATLEFVFAEQGACAAYPSIVAGGPRGTILHYSTNNQPLLDGQLVVVDAGARYNYYCADVTRTYPVSGKFTAEQKQLYELVLECQELVAEQAKPGMWLSNKDEQELSLHHIALNFFKKHGYEKYFTHSIGHFLGLDVHDVGDVSRPLQEGDIITIEPGLYIPEKQLGIRIEDNYWIVDQTTPVCLSEAIPKSIQAVEEMVQQSFDVDL</sequence>
<comment type="cofactor">
    <cofactor evidence="2">
        <name>Mn(2+)</name>
        <dbReference type="ChEBI" id="CHEBI:29035"/>
    </cofactor>
</comment>
<dbReference type="Gene3D" id="3.90.230.10">
    <property type="entry name" value="Creatinase/methionine aminopeptidase superfamily"/>
    <property type="match status" value="1"/>
</dbReference>
<evidence type="ECO:0000313" key="12">
    <source>
        <dbReference type="Proteomes" id="UP000254834"/>
    </source>
</evidence>
<dbReference type="Proteomes" id="UP000254834">
    <property type="component" value="Chromosome"/>
</dbReference>
<dbReference type="KEGG" id="cdes:C0J27_01790"/>
<evidence type="ECO:0000256" key="6">
    <source>
        <dbReference type="ARBA" id="ARBA00022801"/>
    </source>
</evidence>
<accession>A0A345ZB09</accession>
<dbReference type="InterPro" id="IPR029149">
    <property type="entry name" value="Creatin/AminoP/Spt16_N"/>
</dbReference>
<dbReference type="InterPro" id="IPR052433">
    <property type="entry name" value="X-Pro_dipept-like"/>
</dbReference>
<protein>
    <recommendedName>
        <fullName evidence="4">Xaa-Pro aminopeptidase</fullName>
        <ecNumber evidence="4">3.4.11.9</ecNumber>
    </recommendedName>
</protein>
<evidence type="ECO:0000256" key="7">
    <source>
        <dbReference type="ARBA" id="ARBA00023211"/>
    </source>
</evidence>
<keyword evidence="12" id="KW-1185">Reference proteome</keyword>
<dbReference type="GO" id="GO:0070006">
    <property type="term" value="F:metalloaminopeptidase activity"/>
    <property type="evidence" value="ECO:0007669"/>
    <property type="project" value="InterPro"/>
</dbReference>
<reference evidence="11 12" key="1">
    <citation type="submission" date="2017-12" db="EMBL/GenBank/DDBJ databases">
        <title>Chromulinavorax destructans is a abundant pathogen of dominant heterotrophic picoflagllates.</title>
        <authorList>
            <person name="Deeg C.M."/>
            <person name="Zimmer M."/>
            <person name="Suttle C.A."/>
        </authorList>
    </citation>
    <scope>NUCLEOTIDE SEQUENCE [LARGE SCALE GENOMIC DNA]</scope>
    <source>
        <strain evidence="11 12">SeV1</strain>
    </source>
</reference>
<dbReference type="InterPro" id="IPR001131">
    <property type="entry name" value="Peptidase_M24B_aminopep-P_CS"/>
</dbReference>
<dbReference type="InterPro" id="IPR036005">
    <property type="entry name" value="Creatinase/aminopeptidase-like"/>
</dbReference>
<dbReference type="Pfam" id="PF05195">
    <property type="entry name" value="AMP_N"/>
    <property type="match status" value="1"/>
</dbReference>
<evidence type="ECO:0000256" key="5">
    <source>
        <dbReference type="ARBA" id="ARBA00022723"/>
    </source>
</evidence>
<dbReference type="InterPro" id="IPR000994">
    <property type="entry name" value="Pept_M24"/>
</dbReference>
<evidence type="ECO:0000256" key="1">
    <source>
        <dbReference type="ARBA" id="ARBA00001424"/>
    </source>
</evidence>
<dbReference type="SUPFAM" id="SSF55920">
    <property type="entry name" value="Creatinase/aminopeptidase"/>
    <property type="match status" value="1"/>
</dbReference>
<dbReference type="EC" id="3.4.11.9" evidence="4"/>
<evidence type="ECO:0000259" key="9">
    <source>
        <dbReference type="Pfam" id="PF00557"/>
    </source>
</evidence>
<dbReference type="GO" id="GO:0006508">
    <property type="term" value="P:proteolysis"/>
    <property type="evidence" value="ECO:0007669"/>
    <property type="project" value="TreeGrafter"/>
</dbReference>
<evidence type="ECO:0000256" key="3">
    <source>
        <dbReference type="ARBA" id="ARBA00008766"/>
    </source>
</evidence>
<dbReference type="Pfam" id="PF00557">
    <property type="entry name" value="Peptidase_M24"/>
    <property type="match status" value="1"/>
</dbReference>
<dbReference type="SUPFAM" id="SSF53092">
    <property type="entry name" value="Creatinase/prolidase N-terminal domain"/>
    <property type="match status" value="1"/>
</dbReference>
<name>A0A345ZB09_9BACT</name>
<dbReference type="PROSITE" id="PS00491">
    <property type="entry name" value="PROLINE_PEPTIDASE"/>
    <property type="match status" value="1"/>
</dbReference>
<keyword evidence="6" id="KW-0378">Hydrolase</keyword>
<dbReference type="Gene3D" id="3.40.350.10">
    <property type="entry name" value="Creatinase/prolidase N-terminal domain"/>
    <property type="match status" value="1"/>
</dbReference>
<evidence type="ECO:0000313" key="11">
    <source>
        <dbReference type="EMBL" id="AXK60476.1"/>
    </source>
</evidence>
<evidence type="ECO:0000259" key="10">
    <source>
        <dbReference type="Pfam" id="PF05195"/>
    </source>
</evidence>
<comment type="similarity">
    <text evidence="3 8">Belongs to the peptidase M24B family.</text>
</comment>
<keyword evidence="5 8" id="KW-0479">Metal-binding</keyword>
<feature type="domain" description="Aminopeptidase P N-terminal" evidence="10">
    <location>
        <begin position="3"/>
        <end position="79"/>
    </location>
</feature>
<dbReference type="EMBL" id="CP025544">
    <property type="protein sequence ID" value="AXK60476.1"/>
    <property type="molecule type" value="Genomic_DNA"/>
</dbReference>
<evidence type="ECO:0000256" key="8">
    <source>
        <dbReference type="RuleBase" id="RU000590"/>
    </source>
</evidence>
<dbReference type="GO" id="GO:0030145">
    <property type="term" value="F:manganese ion binding"/>
    <property type="evidence" value="ECO:0007669"/>
    <property type="project" value="InterPro"/>
</dbReference>
<dbReference type="PANTHER" id="PTHR43226">
    <property type="entry name" value="XAA-PRO AMINOPEPTIDASE 3"/>
    <property type="match status" value="1"/>
</dbReference>
<dbReference type="InterPro" id="IPR007865">
    <property type="entry name" value="Aminopep_P_N"/>
</dbReference>
<dbReference type="RefSeq" id="WP_115585491.1">
    <property type="nucleotide sequence ID" value="NZ_CP025544.1"/>
</dbReference>
<evidence type="ECO:0000256" key="2">
    <source>
        <dbReference type="ARBA" id="ARBA00001936"/>
    </source>
</evidence>
<comment type="catalytic activity">
    <reaction evidence="1">
        <text>Release of any N-terminal amino acid, including proline, that is linked to proline, even from a dipeptide or tripeptide.</text>
        <dbReference type="EC" id="3.4.11.9"/>
    </reaction>
</comment>
<feature type="domain" description="Peptidase M24" evidence="9">
    <location>
        <begin position="189"/>
        <end position="393"/>
    </location>
</feature>